<dbReference type="InterPro" id="IPR009071">
    <property type="entry name" value="HMG_box_dom"/>
</dbReference>
<protein>
    <recommendedName>
        <fullName evidence="3">HMG box domain-containing protein</fullName>
    </recommendedName>
</protein>
<evidence type="ECO:0000256" key="2">
    <source>
        <dbReference type="SAM" id="MobiDB-lite"/>
    </source>
</evidence>
<dbReference type="InterPro" id="IPR036910">
    <property type="entry name" value="HMG_box_dom_sf"/>
</dbReference>
<evidence type="ECO:0000259" key="3">
    <source>
        <dbReference type="PROSITE" id="PS50118"/>
    </source>
</evidence>
<dbReference type="SUPFAM" id="SSF47095">
    <property type="entry name" value="HMG-box"/>
    <property type="match status" value="1"/>
</dbReference>
<dbReference type="PROSITE" id="PS50118">
    <property type="entry name" value="HMG_BOX_2"/>
    <property type="match status" value="1"/>
</dbReference>
<reference evidence="4 5" key="1">
    <citation type="submission" date="2015-02" db="EMBL/GenBank/DDBJ databases">
        <authorList>
            <person name="Chooi Y.-H."/>
        </authorList>
    </citation>
    <scope>NUCLEOTIDE SEQUENCE [LARGE SCALE GENOMIC DNA]</scope>
    <source>
        <strain evidence="4">E3</strain>
    </source>
</reference>
<feature type="DNA-binding region" description="HMG box" evidence="1">
    <location>
        <begin position="27"/>
        <end position="80"/>
    </location>
</feature>
<organism evidence="4 5">
    <name type="scientific">Plasmodiophora brassicae</name>
    <name type="common">Clubroot disease agent</name>
    <dbReference type="NCBI Taxonomy" id="37360"/>
    <lineage>
        <taxon>Eukaryota</taxon>
        <taxon>Sar</taxon>
        <taxon>Rhizaria</taxon>
        <taxon>Endomyxa</taxon>
        <taxon>Phytomyxea</taxon>
        <taxon>Plasmodiophorida</taxon>
        <taxon>Plasmodiophoridae</taxon>
        <taxon>Plasmodiophora</taxon>
    </lineage>
</organism>
<feature type="region of interest" description="Disordered" evidence="2">
    <location>
        <begin position="1"/>
        <end position="26"/>
    </location>
</feature>
<keyword evidence="1" id="KW-0539">Nucleus</keyword>
<gene>
    <name evidence="4" type="ORF">PBRA_007027</name>
</gene>
<dbReference type="SMART" id="SM00398">
    <property type="entry name" value="HMG"/>
    <property type="match status" value="1"/>
</dbReference>
<evidence type="ECO:0000313" key="4">
    <source>
        <dbReference type="EMBL" id="CEO98913.1"/>
    </source>
</evidence>
<dbReference type="Pfam" id="PF00505">
    <property type="entry name" value="HMG_box"/>
    <property type="match status" value="1"/>
</dbReference>
<feature type="compositionally biased region" description="Low complexity" evidence="2">
    <location>
        <begin position="1"/>
        <end position="19"/>
    </location>
</feature>
<sequence length="98" mass="10106">MGKVTAGVAGKPATTTAKGKAGKAGKTKRAATGWMLFMAEQRPVLAAKGVDARSIMKQAAVVWKGMTDREKAKYNDQAKKAAATAAAAAEEAGEHSDE</sequence>
<name>A0A0G4IU88_PLABS</name>
<keyword evidence="5" id="KW-1185">Reference proteome</keyword>
<evidence type="ECO:0000313" key="5">
    <source>
        <dbReference type="Proteomes" id="UP000039324"/>
    </source>
</evidence>
<dbReference type="GO" id="GO:0003677">
    <property type="term" value="F:DNA binding"/>
    <property type="evidence" value="ECO:0007669"/>
    <property type="project" value="UniProtKB-UniRule"/>
</dbReference>
<proteinExistence type="predicted"/>
<keyword evidence="1" id="KW-0238">DNA-binding</keyword>
<feature type="domain" description="HMG box" evidence="3">
    <location>
        <begin position="27"/>
        <end position="80"/>
    </location>
</feature>
<accession>A0A0G4IU88</accession>
<dbReference type="AlphaFoldDB" id="A0A0G4IU88"/>
<dbReference type="Gene3D" id="1.10.30.10">
    <property type="entry name" value="High mobility group box domain"/>
    <property type="match status" value="1"/>
</dbReference>
<dbReference type="Proteomes" id="UP000039324">
    <property type="component" value="Unassembled WGS sequence"/>
</dbReference>
<dbReference type="EMBL" id="CDSF01000088">
    <property type="protein sequence ID" value="CEO98913.1"/>
    <property type="molecule type" value="Genomic_DNA"/>
</dbReference>
<evidence type="ECO:0000256" key="1">
    <source>
        <dbReference type="PROSITE-ProRule" id="PRU00267"/>
    </source>
</evidence>
<dbReference type="CDD" id="cd00084">
    <property type="entry name" value="HMG-box_SF"/>
    <property type="match status" value="1"/>
</dbReference>
<dbReference type="GO" id="GO:0005634">
    <property type="term" value="C:nucleus"/>
    <property type="evidence" value="ECO:0007669"/>
    <property type="project" value="UniProtKB-UniRule"/>
</dbReference>